<comment type="caution">
    <text evidence="1">The sequence shown here is derived from an EMBL/GenBank/DDBJ whole genome shotgun (WGS) entry which is preliminary data.</text>
</comment>
<dbReference type="RefSeq" id="WP_154498714.1">
    <property type="nucleotide sequence ID" value="NZ_VUMU01000022.1"/>
</dbReference>
<dbReference type="Proteomes" id="UP000476055">
    <property type="component" value="Unassembled WGS sequence"/>
</dbReference>
<dbReference type="Pfam" id="PF14203">
    <property type="entry name" value="TTRAP"/>
    <property type="match status" value="1"/>
</dbReference>
<keyword evidence="2" id="KW-1185">Reference proteome</keyword>
<protein>
    <recommendedName>
        <fullName evidence="3">Tranposon-transfer assisting protein</fullName>
    </recommendedName>
</protein>
<evidence type="ECO:0000313" key="2">
    <source>
        <dbReference type="Proteomes" id="UP000476055"/>
    </source>
</evidence>
<organism evidence="1 2">
    <name type="scientific">Waltera intestinalis</name>
    <dbReference type="NCBI Taxonomy" id="2606635"/>
    <lineage>
        <taxon>Bacteria</taxon>
        <taxon>Bacillati</taxon>
        <taxon>Bacillota</taxon>
        <taxon>Clostridia</taxon>
        <taxon>Lachnospirales</taxon>
        <taxon>Lachnospiraceae</taxon>
        <taxon>Waltera</taxon>
    </lineage>
</organism>
<dbReference type="InterPro" id="IPR025468">
    <property type="entry name" value="TTRAP"/>
</dbReference>
<dbReference type="InterPro" id="IPR041965">
    <property type="entry name" value="TTRAP_sf"/>
</dbReference>
<gene>
    <name evidence="1" type="ORF">FYJ59_13290</name>
</gene>
<accession>A0A6L5YLJ1</accession>
<sequence>MNNKFTVEEINLICIFESRSRTKVIQDISEVMNYLVDDEMIELSSKVIIKLKNMSDEDFSELKFVAVE</sequence>
<dbReference type="EMBL" id="VUMU01000022">
    <property type="protein sequence ID" value="MST59195.1"/>
    <property type="molecule type" value="Genomic_DNA"/>
</dbReference>
<evidence type="ECO:0000313" key="1">
    <source>
        <dbReference type="EMBL" id="MST59195.1"/>
    </source>
</evidence>
<dbReference type="AlphaFoldDB" id="A0A6L5YLJ1"/>
<name>A0A6L5YLJ1_9FIRM</name>
<proteinExistence type="predicted"/>
<dbReference type="Gene3D" id="1.10.10.1850">
    <property type="entry name" value="Sporulation protein-like"/>
    <property type="match status" value="1"/>
</dbReference>
<evidence type="ECO:0008006" key="3">
    <source>
        <dbReference type="Google" id="ProtNLM"/>
    </source>
</evidence>
<reference evidence="1 2" key="1">
    <citation type="submission" date="2019-08" db="EMBL/GenBank/DDBJ databases">
        <title>In-depth cultivation of the pig gut microbiome towards novel bacterial diversity and tailored functional studies.</title>
        <authorList>
            <person name="Wylensek D."/>
            <person name="Hitch T.C.A."/>
            <person name="Clavel T."/>
        </authorList>
    </citation>
    <scope>NUCLEOTIDE SEQUENCE [LARGE SCALE GENOMIC DNA]</scope>
    <source>
        <strain evidence="1 2">WCA3-601-WT-6H</strain>
    </source>
</reference>